<dbReference type="SUPFAM" id="SSF56672">
    <property type="entry name" value="DNA/RNA polymerases"/>
    <property type="match status" value="1"/>
</dbReference>
<reference evidence="5" key="1">
    <citation type="submission" date="2021-02" db="EMBL/GenBank/DDBJ databases">
        <authorList>
            <person name="Nowell W R."/>
        </authorList>
    </citation>
    <scope>NUCLEOTIDE SEQUENCE</scope>
    <source>
        <strain evidence="5">Ploen Becks lab</strain>
    </source>
</reference>
<dbReference type="InterPro" id="IPR052560">
    <property type="entry name" value="RdDP_mobile_element"/>
</dbReference>
<dbReference type="Pfam" id="PF00078">
    <property type="entry name" value="RVT_1"/>
    <property type="match status" value="1"/>
</dbReference>
<comment type="caution">
    <text evidence="5">The sequence shown here is derived from an EMBL/GenBank/DDBJ whole genome shotgun (WGS) entry which is preliminary data.</text>
</comment>
<dbReference type="Gene3D" id="3.60.10.10">
    <property type="entry name" value="Endonuclease/exonuclease/phosphatase"/>
    <property type="match status" value="1"/>
</dbReference>
<dbReference type="GO" id="GO:0008270">
    <property type="term" value="F:zinc ion binding"/>
    <property type="evidence" value="ECO:0007669"/>
    <property type="project" value="UniProtKB-KW"/>
</dbReference>
<dbReference type="InterPro" id="IPR000477">
    <property type="entry name" value="RT_dom"/>
</dbReference>
<dbReference type="EMBL" id="CAJNOC010006243">
    <property type="protein sequence ID" value="CAF1073509.1"/>
    <property type="molecule type" value="Genomic_DNA"/>
</dbReference>
<dbReference type="InterPro" id="IPR036691">
    <property type="entry name" value="Endo/exonu/phosph_ase_sf"/>
</dbReference>
<accession>A0A814M5I5</accession>
<name>A0A814M5I5_9BILA</name>
<dbReference type="Pfam" id="PF14529">
    <property type="entry name" value="Exo_endo_phos_2"/>
    <property type="match status" value="1"/>
</dbReference>
<evidence type="ECO:0000313" key="6">
    <source>
        <dbReference type="Proteomes" id="UP000663879"/>
    </source>
</evidence>
<dbReference type="Proteomes" id="UP000663879">
    <property type="component" value="Unassembled WGS sequence"/>
</dbReference>
<evidence type="ECO:0000256" key="1">
    <source>
        <dbReference type="PROSITE-ProRule" id="PRU00047"/>
    </source>
</evidence>
<dbReference type="GO" id="GO:0003824">
    <property type="term" value="F:catalytic activity"/>
    <property type="evidence" value="ECO:0007669"/>
    <property type="project" value="InterPro"/>
</dbReference>
<dbReference type="PANTHER" id="PTHR36688">
    <property type="entry name" value="ENDO/EXONUCLEASE/PHOSPHATASE DOMAIN-CONTAINING PROTEIN"/>
    <property type="match status" value="1"/>
</dbReference>
<dbReference type="InterPro" id="IPR001878">
    <property type="entry name" value="Znf_CCHC"/>
</dbReference>
<dbReference type="InterPro" id="IPR043502">
    <property type="entry name" value="DNA/RNA_pol_sf"/>
</dbReference>
<dbReference type="PROSITE" id="PS50158">
    <property type="entry name" value="ZF_CCHC"/>
    <property type="match status" value="1"/>
</dbReference>
<feature type="region of interest" description="Disordered" evidence="2">
    <location>
        <begin position="786"/>
        <end position="806"/>
    </location>
</feature>
<dbReference type="CDD" id="cd01650">
    <property type="entry name" value="RT_nLTR_like"/>
    <property type="match status" value="1"/>
</dbReference>
<feature type="non-terminal residue" evidence="5">
    <location>
        <position position="1"/>
    </location>
</feature>
<protein>
    <submittedName>
        <fullName evidence="5">Uncharacterized protein</fullName>
    </submittedName>
</protein>
<evidence type="ECO:0000259" key="4">
    <source>
        <dbReference type="PROSITE" id="PS50878"/>
    </source>
</evidence>
<keyword evidence="1" id="KW-0862">Zinc</keyword>
<evidence type="ECO:0000256" key="2">
    <source>
        <dbReference type="SAM" id="MobiDB-lite"/>
    </source>
</evidence>
<feature type="compositionally biased region" description="Polar residues" evidence="2">
    <location>
        <begin position="54"/>
        <end position="64"/>
    </location>
</feature>
<dbReference type="GO" id="GO:0003676">
    <property type="term" value="F:nucleic acid binding"/>
    <property type="evidence" value="ECO:0007669"/>
    <property type="project" value="InterPro"/>
</dbReference>
<sequence length="1316" mass="153182">MSATALSYDTNYPPLGSQLHSLPNNPILINPLALHQLINQLILNQNSYSQIVANQPLNPSNQSKQTHDLNSKTAHHNQPNHSPKEAVKSFISKFISNLSFPIEQRCFLKLQREIKRCKPNANILNAYINKKNELVIRTPSIEENNYINEPWPRDAFIHGIKSIDSSPRLYLALHDVPFSLFDVDDEENKHYMLENYNIIKMMRIIKKKTNEPTNLIKAIVNDKDIFEKIINEKKIKIGNSYVRVSRWKFDQQLTQCFHCQKLGHNKYSCPNINNKPTCLRCQGEHEHKNCNINDPAHFKCANCGGNHPAVSKNCPSIEDFLKKKEEEEKIKLEKYKQKYTKANSMTASKTTPQIPAEHNQTNASTNPMNIVLFIIAIIKNLDTIHESIYENNSEIIKIINQFFGPMFGNYIKNYLTQSNLIEANQNTMDVIESELKILELNRLAKIYKIDIISLNETYLKPDKNFELPGFTTFRGDRLERRGGGAAICIKDNLISKKITLTDIAKLDNAIGCELTIDHNFKLAIFSIYSSPSNKTINDNLLYHISEQYKNFIIVGDFNAKSKSWYCEKENLSGNIMEEFLNKKNCHILNSKKPTYIKSKSILDLSICSNSIVKFFKSHRVLNNSISDHQPTITEFIDMSPKLRSFTQKKIDWEKFKTEIEKKIPTIEINSKDDIDLETNNIIEDIRKTIKQTTTQITFVCRAVHPIIIPRHIVELIKLKRKFKRIVNKTKNEYNTRVYNMLCHQVKKAVKSFKSTQINNEFLELERFNQSESKCWKLLKKLENPNANRDKNPSIELKKSDNSSTKDEKEIADMFSKSLAEIFKPEGHKIVYEVNLDQPVRATKTDKITKKEFFDSLKTLNSKASPGVDQITNKVFKNCPHRFLHRIFILFNASLKFGYVPKNWKISKIIMIPKKDKPPDNVNSYRPISLISCMSKWLEKIINTKLTSWLEKNKLIPNCQSGFRKKMNTHDHFIRLYHSIIDGFNKQEKTGAVFFDLEKAFDKVNHYAILTKLKKLNVSPTIYNWIISFLTDRKFFVSYAKSISIENSIRAGVPQGSSLSPTLFSLFFSDIVDYIPKNVQKALFADDLTIWYTDKNLKKIQNELQIAIEKIEKYCLFWGLKLNCSKTVYTVFTTAGYRENYEKNYQLTLKITKNVIPIDPSPRYLGHILDPKLNFKNHFKSISEKIINKINLIRKIKSLKIKNKTSISMLIYKSFIRPQLDYMFIAINNSTQRILQDCQKLQNRILRTIKYFPIRTKITDIHNSLNIEMLEKRYSKLFKKFVLSRLTHEQIQEDIQKYNQTIDQKHISPFDIFLNIA</sequence>
<evidence type="ECO:0000313" key="5">
    <source>
        <dbReference type="EMBL" id="CAF1073509.1"/>
    </source>
</evidence>
<keyword evidence="1" id="KW-0863">Zinc-finger</keyword>
<gene>
    <name evidence="5" type="ORF">OXX778_LOCUS19847</name>
</gene>
<feature type="region of interest" description="Disordered" evidence="2">
    <location>
        <begin position="54"/>
        <end position="83"/>
    </location>
</feature>
<keyword evidence="1" id="KW-0479">Metal-binding</keyword>
<keyword evidence="6" id="KW-1185">Reference proteome</keyword>
<dbReference type="SUPFAM" id="SSF56219">
    <property type="entry name" value="DNase I-like"/>
    <property type="match status" value="1"/>
</dbReference>
<evidence type="ECO:0000259" key="3">
    <source>
        <dbReference type="PROSITE" id="PS50158"/>
    </source>
</evidence>
<dbReference type="PROSITE" id="PS50878">
    <property type="entry name" value="RT_POL"/>
    <property type="match status" value="1"/>
</dbReference>
<feature type="domain" description="CCHC-type" evidence="3">
    <location>
        <begin position="256"/>
        <end position="271"/>
    </location>
</feature>
<dbReference type="OrthoDB" id="6627393at2759"/>
<dbReference type="InterPro" id="IPR005135">
    <property type="entry name" value="Endo/exonuclease/phosphatase"/>
</dbReference>
<feature type="domain" description="Reverse transcriptase" evidence="4">
    <location>
        <begin position="892"/>
        <end position="1168"/>
    </location>
</feature>
<dbReference type="PANTHER" id="PTHR36688:SF2">
    <property type="entry name" value="ENDONUCLEASE_EXONUCLEASE_PHOSPHATASE DOMAIN-CONTAINING PROTEIN"/>
    <property type="match status" value="1"/>
</dbReference>
<proteinExistence type="predicted"/>
<organism evidence="5 6">
    <name type="scientific">Brachionus calyciflorus</name>
    <dbReference type="NCBI Taxonomy" id="104777"/>
    <lineage>
        <taxon>Eukaryota</taxon>
        <taxon>Metazoa</taxon>
        <taxon>Spiralia</taxon>
        <taxon>Gnathifera</taxon>
        <taxon>Rotifera</taxon>
        <taxon>Eurotatoria</taxon>
        <taxon>Monogononta</taxon>
        <taxon>Pseudotrocha</taxon>
        <taxon>Ploima</taxon>
        <taxon>Brachionidae</taxon>
        <taxon>Brachionus</taxon>
    </lineage>
</organism>